<sequence length="521" mass="56723">MTVTTLPVHEDTARSASVVAGLLSDFTGLSLDPDLLANGDARGLSDRITDPSFGAWLDQAAHVQGCTRPVRLSGSSTTIDRATGQVLSVFSSTTLPDGVLYAACKNRRATVCPACAHTYRYDTYHLIAAGLRGGKEVPETVTEHPAVFATFTAPGFGPVHSGPAHAGAAGYRCRPRHDRPRCSHGRRLWCTRMHAPGDPMVGTPFCLDCYDHDHQVVWNHLVPKLWDRTMTALRRQLGNTRTLRVRYAKVAEYQRRGVVHLHALFRLDGYDSDDPDSILPPPRDPSGRWLVDADDLAAGLRTAAATTGLQAPSHPDRPDGWPIVWGDGGRGRHVDVRVVRRGLSDAQLTEQHVAGYIAKYATKGAEDAGINARRLRESTVGIWADRDTHVGRLVAACWRLGRPARSLRPDLAHPYSGLRHWAHMLGFGGHFSTKSRRYSTTLGALRAARRPENRVQTAGPTAIDPTQLDAEQHDTDTTLVINDWHFVGTGWLTTADEALARAAADAARSRRPAAVAASPAV</sequence>
<dbReference type="OrthoDB" id="3203793at2"/>
<organism evidence="1 2">
    <name type="scientific">Actinocatenispora sera</name>
    <dbReference type="NCBI Taxonomy" id="390989"/>
    <lineage>
        <taxon>Bacteria</taxon>
        <taxon>Bacillati</taxon>
        <taxon>Actinomycetota</taxon>
        <taxon>Actinomycetes</taxon>
        <taxon>Micromonosporales</taxon>
        <taxon>Micromonosporaceae</taxon>
        <taxon>Actinocatenispora</taxon>
    </lineage>
</organism>
<proteinExistence type="predicted"/>
<dbReference type="EMBL" id="AP023354">
    <property type="protein sequence ID" value="BCJ26192.1"/>
    <property type="molecule type" value="Genomic_DNA"/>
</dbReference>
<keyword evidence="2" id="KW-1185">Reference proteome</keyword>
<gene>
    <name evidence="1" type="ORF">Asera_03000</name>
</gene>
<name>A0A810KUP6_9ACTN</name>
<evidence type="ECO:0000313" key="1">
    <source>
        <dbReference type="EMBL" id="BCJ26192.1"/>
    </source>
</evidence>
<dbReference type="Pfam" id="PF20199">
    <property type="entry name" value="RepSA"/>
    <property type="match status" value="1"/>
</dbReference>
<evidence type="ECO:0000313" key="2">
    <source>
        <dbReference type="Proteomes" id="UP000680750"/>
    </source>
</evidence>
<dbReference type="KEGG" id="aser:Asera_03000"/>
<dbReference type="Proteomes" id="UP000680750">
    <property type="component" value="Chromosome"/>
</dbReference>
<protein>
    <submittedName>
        <fullName evidence="1">Replication initiation protein</fullName>
    </submittedName>
</protein>
<dbReference type="AlphaFoldDB" id="A0A810KUP6"/>
<dbReference type="RefSeq" id="WP_051803095.1">
    <property type="nucleotide sequence ID" value="NZ_AP023354.1"/>
</dbReference>
<reference evidence="1" key="1">
    <citation type="submission" date="2020-08" db="EMBL/GenBank/DDBJ databases">
        <title>Whole genome shotgun sequence of Actinocatenispora sera NBRC 101916.</title>
        <authorList>
            <person name="Komaki H."/>
            <person name="Tamura T."/>
        </authorList>
    </citation>
    <scope>NUCLEOTIDE SEQUENCE</scope>
    <source>
        <strain evidence="1">NBRC 101916</strain>
    </source>
</reference>
<dbReference type="InterPro" id="IPR046828">
    <property type="entry name" value="RepSA"/>
</dbReference>
<accession>A0A810KUP6</accession>